<reference evidence="14" key="2">
    <citation type="submission" date="2023-06" db="EMBL/GenBank/DDBJ databases">
        <authorList>
            <consortium name="Lawrence Berkeley National Laboratory"/>
            <person name="Haridas S."/>
            <person name="Hensen N."/>
            <person name="Bonometti L."/>
            <person name="Westerberg I."/>
            <person name="Brannstrom I.O."/>
            <person name="Guillou S."/>
            <person name="Cros-Aarteil S."/>
            <person name="Calhoun S."/>
            <person name="Kuo A."/>
            <person name="Mondo S."/>
            <person name="Pangilinan J."/>
            <person name="Riley R."/>
            <person name="Labutti K."/>
            <person name="Andreopoulos B."/>
            <person name="Lipzen A."/>
            <person name="Chen C."/>
            <person name="Yanf M."/>
            <person name="Daum C."/>
            <person name="Ng V."/>
            <person name="Clum A."/>
            <person name="Steindorff A."/>
            <person name="Ohm R."/>
            <person name="Martin F."/>
            <person name="Silar P."/>
            <person name="Natvig D."/>
            <person name="Lalanne C."/>
            <person name="Gautier V."/>
            <person name="Ament-Velasquez S.L."/>
            <person name="Kruys A."/>
            <person name="Hutchinson M.I."/>
            <person name="Powell A.J."/>
            <person name="Barry K."/>
            <person name="Miller A.N."/>
            <person name="Grigoriev I.V."/>
            <person name="Debuchy R."/>
            <person name="Gladieux P."/>
            <person name="Thoren M.H."/>
            <person name="Johannesson H."/>
        </authorList>
    </citation>
    <scope>NUCLEOTIDE SEQUENCE</scope>
    <source>
        <strain evidence="14">CBS 168.71</strain>
    </source>
</reference>
<dbReference type="Gene3D" id="1.20.120.1770">
    <property type="match status" value="1"/>
</dbReference>
<keyword evidence="10 12" id="KW-0472">Membrane</keyword>
<reference evidence="14" key="1">
    <citation type="journal article" date="2023" name="Mol. Phylogenet. Evol.">
        <title>Genome-scale phylogeny and comparative genomics of the fungal order Sordariales.</title>
        <authorList>
            <person name="Hensen N."/>
            <person name="Bonometti L."/>
            <person name="Westerberg I."/>
            <person name="Brannstrom I.O."/>
            <person name="Guillou S."/>
            <person name="Cros-Aarteil S."/>
            <person name="Calhoun S."/>
            <person name="Haridas S."/>
            <person name="Kuo A."/>
            <person name="Mondo S."/>
            <person name="Pangilinan J."/>
            <person name="Riley R."/>
            <person name="LaButti K."/>
            <person name="Andreopoulos B."/>
            <person name="Lipzen A."/>
            <person name="Chen C."/>
            <person name="Yan M."/>
            <person name="Daum C."/>
            <person name="Ng V."/>
            <person name="Clum A."/>
            <person name="Steindorff A."/>
            <person name="Ohm R.A."/>
            <person name="Martin F."/>
            <person name="Silar P."/>
            <person name="Natvig D.O."/>
            <person name="Lalanne C."/>
            <person name="Gautier V."/>
            <person name="Ament-Velasquez S.L."/>
            <person name="Kruys A."/>
            <person name="Hutchinson M.I."/>
            <person name="Powell A.J."/>
            <person name="Barry K."/>
            <person name="Miller A.N."/>
            <person name="Grigoriev I.V."/>
            <person name="Debuchy R."/>
            <person name="Gladieux P."/>
            <person name="Hiltunen Thoren M."/>
            <person name="Johannesson H."/>
        </authorList>
    </citation>
    <scope>NUCLEOTIDE SEQUENCE</scope>
    <source>
        <strain evidence="14">CBS 168.71</strain>
    </source>
</reference>
<dbReference type="Proteomes" id="UP001278766">
    <property type="component" value="Unassembled WGS sequence"/>
</dbReference>
<evidence type="ECO:0000256" key="8">
    <source>
        <dbReference type="ARBA" id="ARBA00022989"/>
    </source>
</evidence>
<dbReference type="SMART" id="SM00665">
    <property type="entry name" value="B561"/>
    <property type="match status" value="1"/>
</dbReference>
<feature type="transmembrane region" description="Helical" evidence="12">
    <location>
        <begin position="43"/>
        <end position="64"/>
    </location>
</feature>
<dbReference type="Pfam" id="PF03188">
    <property type="entry name" value="Cytochrom_B561"/>
    <property type="match status" value="1"/>
</dbReference>
<keyword evidence="15" id="KW-1185">Reference proteome</keyword>
<feature type="transmembrane region" description="Helical" evidence="12">
    <location>
        <begin position="189"/>
        <end position="206"/>
    </location>
</feature>
<protein>
    <recommendedName>
        <fullName evidence="13">Cytochrome b561 domain-containing protein</fullName>
    </recommendedName>
</protein>
<keyword evidence="4" id="KW-0349">Heme</keyword>
<comment type="cofactor">
    <cofactor evidence="1">
        <name>heme b</name>
        <dbReference type="ChEBI" id="CHEBI:60344"/>
    </cofactor>
</comment>
<dbReference type="PANTHER" id="PTHR15422">
    <property type="entry name" value="OS05G0565100 PROTEIN"/>
    <property type="match status" value="1"/>
</dbReference>
<dbReference type="GO" id="GO:0016020">
    <property type="term" value="C:membrane"/>
    <property type="evidence" value="ECO:0007669"/>
    <property type="project" value="UniProtKB-SubCell"/>
</dbReference>
<keyword evidence="5 12" id="KW-0812">Transmembrane</keyword>
<evidence type="ECO:0000259" key="13">
    <source>
        <dbReference type="PROSITE" id="PS50939"/>
    </source>
</evidence>
<dbReference type="CDD" id="cd08761">
    <property type="entry name" value="Cyt_b561_CYB561D2_like"/>
    <property type="match status" value="1"/>
</dbReference>
<name>A0AAE0HJD8_9PEZI</name>
<comment type="subcellular location">
    <subcellularLocation>
        <location evidence="2">Membrane</location>
        <topology evidence="2">Multi-pass membrane protein</topology>
    </subcellularLocation>
</comment>
<evidence type="ECO:0000256" key="3">
    <source>
        <dbReference type="ARBA" id="ARBA00022448"/>
    </source>
</evidence>
<keyword evidence="8 12" id="KW-1133">Transmembrane helix</keyword>
<evidence type="ECO:0000256" key="7">
    <source>
        <dbReference type="ARBA" id="ARBA00022982"/>
    </source>
</evidence>
<evidence type="ECO:0000256" key="10">
    <source>
        <dbReference type="ARBA" id="ARBA00023136"/>
    </source>
</evidence>
<dbReference type="AlphaFoldDB" id="A0AAE0HJD8"/>
<evidence type="ECO:0000313" key="15">
    <source>
        <dbReference type="Proteomes" id="UP001278766"/>
    </source>
</evidence>
<keyword evidence="3" id="KW-0813">Transport</keyword>
<feature type="transmembrane region" description="Helical" evidence="12">
    <location>
        <begin position="218"/>
        <end position="237"/>
    </location>
</feature>
<dbReference type="RefSeq" id="XP_062661172.1">
    <property type="nucleotide sequence ID" value="XM_062798091.1"/>
</dbReference>
<evidence type="ECO:0000256" key="4">
    <source>
        <dbReference type="ARBA" id="ARBA00022617"/>
    </source>
</evidence>
<dbReference type="GeneID" id="87835039"/>
<evidence type="ECO:0000256" key="1">
    <source>
        <dbReference type="ARBA" id="ARBA00001970"/>
    </source>
</evidence>
<evidence type="ECO:0000256" key="5">
    <source>
        <dbReference type="ARBA" id="ARBA00022692"/>
    </source>
</evidence>
<feature type="region of interest" description="Disordered" evidence="11">
    <location>
        <begin position="1"/>
        <end position="32"/>
    </location>
</feature>
<evidence type="ECO:0000256" key="12">
    <source>
        <dbReference type="SAM" id="Phobius"/>
    </source>
</evidence>
<feature type="transmembrane region" description="Helical" evidence="12">
    <location>
        <begin position="147"/>
        <end position="168"/>
    </location>
</feature>
<evidence type="ECO:0000256" key="9">
    <source>
        <dbReference type="ARBA" id="ARBA00023004"/>
    </source>
</evidence>
<dbReference type="PROSITE" id="PS50939">
    <property type="entry name" value="CYTOCHROME_B561"/>
    <property type="match status" value="1"/>
</dbReference>
<sequence length="248" mass="26888">MASTETPPPTQGEPPAAPTESEPLLGRPGDATQKPDAPMINNFFLGTGWIAQTGAALLVGVIWSSVFTHDTYILVSPHPLLQSLGVYTILQSILILQPTTTPSTKFLGQRAHFFMHLLSITLFIAGTTIIEVNKHTNSLSHLHSTHAWLGAATLLLLLAQYIFGFTMWATPAVWGGEEAAKAAWKYHRWTGYTALLLLLATVASAVETDYNKGVTKVPMWGVLLSEVLIVVGVFPRVHVRKLGLRTGA</sequence>
<dbReference type="EMBL" id="JAUEPN010000003">
    <property type="protein sequence ID" value="KAK3297658.1"/>
    <property type="molecule type" value="Genomic_DNA"/>
</dbReference>
<feature type="compositionally biased region" description="Pro residues" evidence="11">
    <location>
        <begin position="1"/>
        <end position="17"/>
    </location>
</feature>
<gene>
    <name evidence="14" type="ORF">B0H64DRAFT_129266</name>
</gene>
<dbReference type="InterPro" id="IPR006593">
    <property type="entry name" value="Cyt_b561/ferric_Rdtase_TM"/>
</dbReference>
<evidence type="ECO:0000256" key="6">
    <source>
        <dbReference type="ARBA" id="ARBA00022723"/>
    </source>
</evidence>
<comment type="caution">
    <text evidence="14">The sequence shown here is derived from an EMBL/GenBank/DDBJ whole genome shotgun (WGS) entry which is preliminary data.</text>
</comment>
<keyword evidence="6" id="KW-0479">Metal-binding</keyword>
<keyword evidence="9" id="KW-0408">Iron</keyword>
<feature type="domain" description="Cytochrome b561" evidence="13">
    <location>
        <begin position="41"/>
        <end position="243"/>
    </location>
</feature>
<dbReference type="GO" id="GO:0046872">
    <property type="term" value="F:metal ion binding"/>
    <property type="evidence" value="ECO:0007669"/>
    <property type="project" value="UniProtKB-KW"/>
</dbReference>
<dbReference type="InterPro" id="IPR045150">
    <property type="entry name" value="CYB561D1/2"/>
</dbReference>
<evidence type="ECO:0000256" key="2">
    <source>
        <dbReference type="ARBA" id="ARBA00004141"/>
    </source>
</evidence>
<evidence type="ECO:0000313" key="14">
    <source>
        <dbReference type="EMBL" id="KAK3297658.1"/>
    </source>
</evidence>
<accession>A0AAE0HJD8</accession>
<dbReference type="GO" id="GO:0140575">
    <property type="term" value="F:transmembrane monodehydroascorbate reductase activity"/>
    <property type="evidence" value="ECO:0007669"/>
    <property type="project" value="InterPro"/>
</dbReference>
<feature type="transmembrane region" description="Helical" evidence="12">
    <location>
        <begin position="113"/>
        <end position="132"/>
    </location>
</feature>
<dbReference type="PANTHER" id="PTHR15422:SF45">
    <property type="entry name" value="CYTOCHROME B561 DOMAIN-CONTAINING PROTEIN"/>
    <property type="match status" value="1"/>
</dbReference>
<proteinExistence type="predicted"/>
<evidence type="ECO:0000256" key="11">
    <source>
        <dbReference type="SAM" id="MobiDB-lite"/>
    </source>
</evidence>
<organism evidence="14 15">
    <name type="scientific">Chaetomium fimeti</name>
    <dbReference type="NCBI Taxonomy" id="1854472"/>
    <lineage>
        <taxon>Eukaryota</taxon>
        <taxon>Fungi</taxon>
        <taxon>Dikarya</taxon>
        <taxon>Ascomycota</taxon>
        <taxon>Pezizomycotina</taxon>
        <taxon>Sordariomycetes</taxon>
        <taxon>Sordariomycetidae</taxon>
        <taxon>Sordariales</taxon>
        <taxon>Chaetomiaceae</taxon>
        <taxon>Chaetomium</taxon>
    </lineage>
</organism>
<keyword evidence="7" id="KW-0249">Electron transport</keyword>